<proteinExistence type="inferred from homology"/>
<evidence type="ECO:0000256" key="4">
    <source>
        <dbReference type="ARBA" id="ARBA00023235"/>
    </source>
</evidence>
<dbReference type="GO" id="GO:0005975">
    <property type="term" value="P:carbohydrate metabolic process"/>
    <property type="evidence" value="ECO:0007669"/>
    <property type="project" value="InterPro"/>
</dbReference>
<protein>
    <submittedName>
        <fullName evidence="6">Phosphoglucomutase/phosphomannomutase, alpha/beta/alpha domain I</fullName>
    </submittedName>
</protein>
<evidence type="ECO:0000313" key="7">
    <source>
        <dbReference type="Proteomes" id="UP000053660"/>
    </source>
</evidence>
<dbReference type="GO" id="GO:0008973">
    <property type="term" value="F:phosphopentomutase activity"/>
    <property type="evidence" value="ECO:0007669"/>
    <property type="project" value="TreeGrafter"/>
</dbReference>
<evidence type="ECO:0000256" key="2">
    <source>
        <dbReference type="ARBA" id="ARBA00022723"/>
    </source>
</evidence>
<keyword evidence="4" id="KW-0413">Isomerase</keyword>
<dbReference type="EMBL" id="KN561569">
    <property type="protein sequence ID" value="KHJ86090.1"/>
    <property type="molecule type" value="Genomic_DNA"/>
</dbReference>
<dbReference type="SUPFAM" id="SSF53738">
    <property type="entry name" value="Phosphoglucomutase, first 3 domains"/>
    <property type="match status" value="2"/>
</dbReference>
<dbReference type="Gene3D" id="3.40.120.10">
    <property type="entry name" value="Alpha-D-Glucose-1,6-Bisphosphate, subunit A, domain 3"/>
    <property type="match status" value="1"/>
</dbReference>
<dbReference type="AlphaFoldDB" id="A0A0B1SSC0"/>
<organism evidence="6 7">
    <name type="scientific">Oesophagostomum dentatum</name>
    <name type="common">Nodular worm</name>
    <dbReference type="NCBI Taxonomy" id="61180"/>
    <lineage>
        <taxon>Eukaryota</taxon>
        <taxon>Metazoa</taxon>
        <taxon>Ecdysozoa</taxon>
        <taxon>Nematoda</taxon>
        <taxon>Chromadorea</taxon>
        <taxon>Rhabditida</taxon>
        <taxon>Rhabditina</taxon>
        <taxon>Rhabditomorpha</taxon>
        <taxon>Strongyloidea</taxon>
        <taxon>Strongylidae</taxon>
        <taxon>Oesophagostomum</taxon>
    </lineage>
</organism>
<dbReference type="GO" id="GO:0006166">
    <property type="term" value="P:purine ribonucleoside salvage"/>
    <property type="evidence" value="ECO:0007669"/>
    <property type="project" value="TreeGrafter"/>
</dbReference>
<reference evidence="6 7" key="1">
    <citation type="submission" date="2014-03" db="EMBL/GenBank/DDBJ databases">
        <title>Draft genome of the hookworm Oesophagostomum dentatum.</title>
        <authorList>
            <person name="Mitreva M."/>
        </authorList>
    </citation>
    <scope>NUCLEOTIDE SEQUENCE [LARGE SCALE GENOMIC DNA]</scope>
    <source>
        <strain evidence="6 7">OD-Hann</strain>
    </source>
</reference>
<dbReference type="GO" id="GO:0005634">
    <property type="term" value="C:nucleus"/>
    <property type="evidence" value="ECO:0007669"/>
    <property type="project" value="TreeGrafter"/>
</dbReference>
<dbReference type="Proteomes" id="UP000053660">
    <property type="component" value="Unassembled WGS sequence"/>
</dbReference>
<sequence length="268" mass="29920">MTQTTHISPEAQQKLMTKVENWLAWDKNEKTHAEIAKLSEEKNYTELAARMNGRLLFGTAGIRARMEAGFGRLNDLTIITVTHGFARHVLAELGDKKPTGVAIGYDGRHNSKRFAELSANVFIRNGVPSWATIKLKCDAGLIITASHNPKEDNGYKAYWSNGAQVHPNVNKSDVYIINSAVSSQIVKTIAEAEGFKNELTLTGFKWMGNKAHELRSKGKTVILAWEESIGYMPGHTLDKVNGNFLKHTAYYGKLRLYENLSERNSITL</sequence>
<dbReference type="PANTHER" id="PTHR45745">
    <property type="entry name" value="PHOSPHOMANNOMUTASE 45A"/>
    <property type="match status" value="1"/>
</dbReference>
<name>A0A0B1SSC0_OESDE</name>
<dbReference type="InterPro" id="IPR016055">
    <property type="entry name" value="A-D-PHexomutase_a/b/a-I/II/III"/>
</dbReference>
<accession>A0A0B1SSC0</accession>
<dbReference type="GO" id="GO:0000287">
    <property type="term" value="F:magnesium ion binding"/>
    <property type="evidence" value="ECO:0007669"/>
    <property type="project" value="InterPro"/>
</dbReference>
<evidence type="ECO:0000256" key="1">
    <source>
        <dbReference type="ARBA" id="ARBA00010231"/>
    </source>
</evidence>
<evidence type="ECO:0000256" key="3">
    <source>
        <dbReference type="ARBA" id="ARBA00022842"/>
    </source>
</evidence>
<dbReference type="PROSITE" id="PS00710">
    <property type="entry name" value="PGM_PMM"/>
    <property type="match status" value="1"/>
</dbReference>
<keyword evidence="3" id="KW-0460">Magnesium</keyword>
<dbReference type="InterPro" id="IPR005844">
    <property type="entry name" value="A-D-PHexomutase_a/b/a-I"/>
</dbReference>
<evidence type="ECO:0000259" key="5">
    <source>
        <dbReference type="Pfam" id="PF02878"/>
    </source>
</evidence>
<dbReference type="InterPro" id="IPR016066">
    <property type="entry name" value="A-D-PHexomutase_CS"/>
</dbReference>
<evidence type="ECO:0000313" key="6">
    <source>
        <dbReference type="EMBL" id="KHJ86090.1"/>
    </source>
</evidence>
<dbReference type="PANTHER" id="PTHR45745:SF1">
    <property type="entry name" value="PHOSPHOGLUCOMUTASE 2B-RELATED"/>
    <property type="match status" value="1"/>
</dbReference>
<dbReference type="OrthoDB" id="8300170at2759"/>
<feature type="domain" description="Alpha-D-phosphohexomutase alpha/beta/alpha" evidence="5">
    <location>
        <begin position="55"/>
        <end position="171"/>
    </location>
</feature>
<dbReference type="Pfam" id="PF02878">
    <property type="entry name" value="PGM_PMM_I"/>
    <property type="match status" value="1"/>
</dbReference>
<keyword evidence="7" id="KW-1185">Reference proteome</keyword>
<keyword evidence="2" id="KW-0479">Metal-binding</keyword>
<comment type="similarity">
    <text evidence="1">Belongs to the phosphohexose mutase family.</text>
</comment>
<gene>
    <name evidence="6" type="ORF">OESDEN_14171</name>
</gene>